<evidence type="ECO:0000313" key="3">
    <source>
        <dbReference type="Proteomes" id="UP000031937"/>
    </source>
</evidence>
<feature type="transmembrane region" description="Helical" evidence="1">
    <location>
        <begin position="258"/>
        <end position="276"/>
    </location>
</feature>
<evidence type="ECO:0000256" key="1">
    <source>
        <dbReference type="SAM" id="Phobius"/>
    </source>
</evidence>
<sequence>MNFRDINLVAGYERKMTTRNFVFVFLTFLLVSGILSFHVFVHSYWSVDSYAFRMDIPSAIPYTNAYIFCVFQAFLATFIAGDFIKREPSRNTNEALLSRPVGNAEYVTGKGLAIVELVVMLDIVLMVLTGILHVFAIDSVFSPSLYLFYFLALTLPAILFTTALIVCVKMFIRSRVLALLVLLFYLWASLTLLPFLAHGITDFTASRVPGIFSPIAGHPAMESYLLQRLVFVCLSMSFLTLSVLGFRRLSERWKHAGWLIAFCFGAGIVTGFIYLFPFERQSELRERYRTVYREHDNAPKVNTVEHDITFRQEGERLFSTSELLVENRNKSTVDTLLFYLNPGLEVSGLAIDGKETPFERDRQVILVPFKMQPGARSLVTMNYSGKIEENICYPEIADREFQAMDFNNMLCMGHRFSFLTDDFTLLTPESIWYPTTIPVVNVGFPWISRRDYTLYRLNVVNPVHKTILSQGEMSVKGDTTCFNNERNLFGIVLVTGDMGKEQFKNRDFTSEYYYPRGEFPCQGAFIASSEGKKQATEKIKWQFVTYYGYPYDRVTLVEVPVSFHTFIRPWREGTDYVHPELFLVPERRTPRLTEDKNFMNRKVRANLAHMHGGRKNVLVSMAKTSPLADVEAYIIVNHFEMLTKAGLEREFLSWLPFGKKNKERTFFTVDSWNKHECSFLGKEGNVLLSSSRYPMINSTFKAMKPDQLPTGSIQFKVTRDMEAIEYLSGNSLERAFQPGENIPGIKGIVEVKGRELWNRLRNLTGDSLVQFVDDFKERYKYREVDFDVFCEGLNRRFNVDVYPLLDAWYTGEGVPAFAIRDIEINENRNEKQATIHFKIWNKSDVEGIVRVDHQYIMQVGHYQRGTLRYVSVAPRACLEVALTAQPKGYSNYFLISTGLSRNIPELFVVHNPGKVWVDRDSIREIDTTYFSPANEIIVDNEDEGFVIHEERSSYFKKPEGKKYNLPPLDRSEWRWTLFVSDYAHGDVIKSFYSKAGGSGKSRVEWNTSIGEAGTYELFIKHVPTSDNPASFTNDPAEVEYSFFHDGVEDKIFFIPPVQTETKREFDFTVKLRRANGGEEEFKLDQDKRGSDFHNGWYTSGKYVLSPGDVKVVLHDKGLLPGKVLNADAVKWVKIE</sequence>
<accession>A0AB34RAJ0</accession>
<dbReference type="AlphaFoldDB" id="A0AB34RAJ0"/>
<dbReference type="Proteomes" id="UP000031937">
    <property type="component" value="Unassembled WGS sequence"/>
</dbReference>
<feature type="transmembrane region" description="Helical" evidence="1">
    <location>
        <begin position="112"/>
        <end position="135"/>
    </location>
</feature>
<feature type="transmembrane region" description="Helical" evidence="1">
    <location>
        <begin position="175"/>
        <end position="197"/>
    </location>
</feature>
<evidence type="ECO:0008006" key="4">
    <source>
        <dbReference type="Google" id="ProtNLM"/>
    </source>
</evidence>
<feature type="transmembrane region" description="Helical" evidence="1">
    <location>
        <begin position="21"/>
        <end position="45"/>
    </location>
</feature>
<feature type="transmembrane region" description="Helical" evidence="1">
    <location>
        <begin position="225"/>
        <end position="246"/>
    </location>
</feature>
<dbReference type="Pfam" id="PF12679">
    <property type="entry name" value="ABC2_membrane_2"/>
    <property type="match status" value="1"/>
</dbReference>
<feature type="transmembrane region" description="Helical" evidence="1">
    <location>
        <begin position="147"/>
        <end position="168"/>
    </location>
</feature>
<keyword evidence="1" id="KW-0812">Transmembrane</keyword>
<dbReference type="EMBL" id="JPIT01000006">
    <property type="protein sequence ID" value="KIO47435.1"/>
    <property type="molecule type" value="Genomic_DNA"/>
</dbReference>
<evidence type="ECO:0000313" key="2">
    <source>
        <dbReference type="EMBL" id="KIO47435.1"/>
    </source>
</evidence>
<feature type="transmembrane region" description="Helical" evidence="1">
    <location>
        <begin position="65"/>
        <end position="84"/>
    </location>
</feature>
<dbReference type="RefSeq" id="WP_041501915.1">
    <property type="nucleotide sequence ID" value="NZ_JPIT01000006.1"/>
</dbReference>
<organism evidence="2 3">
    <name type="scientific">Sanguibacteroides justesenii</name>
    <dbReference type="NCBI Taxonomy" id="1547597"/>
    <lineage>
        <taxon>Bacteria</taxon>
        <taxon>Pseudomonadati</taxon>
        <taxon>Bacteroidota</taxon>
        <taxon>Bacteroidia</taxon>
        <taxon>Bacteroidales</taxon>
        <taxon>Porphyromonadaceae</taxon>
        <taxon>Sanguibacteroides</taxon>
    </lineage>
</organism>
<gene>
    <name evidence="2" type="ORF">IE90_00235</name>
</gene>
<name>A0AB34RAJ0_9PORP</name>
<protein>
    <recommendedName>
        <fullName evidence="4">ABC transporter permease</fullName>
    </recommendedName>
</protein>
<proteinExistence type="predicted"/>
<comment type="caution">
    <text evidence="2">The sequence shown here is derived from an EMBL/GenBank/DDBJ whole genome shotgun (WGS) entry which is preliminary data.</text>
</comment>
<reference evidence="2 3" key="1">
    <citation type="submission" date="2014-07" db="EMBL/GenBank/DDBJ databases">
        <title>Porphyromonadaceae bacterium OUH 334697 = ATCC BAA-2682 = DSM 28341 draft genome.</title>
        <authorList>
            <person name="Sydenham T.V."/>
            <person name="Hasman H."/>
            <person name="Justesen U.S."/>
        </authorList>
    </citation>
    <scope>NUCLEOTIDE SEQUENCE [LARGE SCALE GENOMIC DNA]</scope>
    <source>
        <strain evidence="2 3">OUH 334697</strain>
    </source>
</reference>
<keyword evidence="1" id="KW-0472">Membrane</keyword>
<keyword evidence="1" id="KW-1133">Transmembrane helix</keyword>